<evidence type="ECO:0000313" key="4">
    <source>
        <dbReference type="Proteomes" id="UP000651050"/>
    </source>
</evidence>
<gene>
    <name evidence="3" type="ORF">I5803_12220</name>
</gene>
<feature type="region of interest" description="Disordered" evidence="1">
    <location>
        <begin position="1"/>
        <end position="29"/>
    </location>
</feature>
<comment type="caution">
    <text evidence="3">The sequence shown here is derived from an EMBL/GenBank/DDBJ whole genome shotgun (WGS) entry which is preliminary data.</text>
</comment>
<organism evidence="3 4">
    <name type="scientific">Caenimonas aquaedulcis</name>
    <dbReference type="NCBI Taxonomy" id="2793270"/>
    <lineage>
        <taxon>Bacteria</taxon>
        <taxon>Pseudomonadati</taxon>
        <taxon>Pseudomonadota</taxon>
        <taxon>Betaproteobacteria</taxon>
        <taxon>Burkholderiales</taxon>
        <taxon>Comamonadaceae</taxon>
        <taxon>Caenimonas</taxon>
    </lineage>
</organism>
<dbReference type="EMBL" id="JADWYS010000001">
    <property type="protein sequence ID" value="MBG9388789.1"/>
    <property type="molecule type" value="Genomic_DNA"/>
</dbReference>
<keyword evidence="2" id="KW-0472">Membrane</keyword>
<evidence type="ECO:0000256" key="1">
    <source>
        <dbReference type="SAM" id="MobiDB-lite"/>
    </source>
</evidence>
<evidence type="ECO:0000313" key="3">
    <source>
        <dbReference type="EMBL" id="MBG9388789.1"/>
    </source>
</evidence>
<proteinExistence type="predicted"/>
<keyword evidence="2" id="KW-0812">Transmembrane</keyword>
<feature type="transmembrane region" description="Helical" evidence="2">
    <location>
        <begin position="94"/>
        <end position="111"/>
    </location>
</feature>
<feature type="transmembrane region" description="Helical" evidence="2">
    <location>
        <begin position="69"/>
        <end position="88"/>
    </location>
</feature>
<reference evidence="3" key="1">
    <citation type="submission" date="2020-11" db="EMBL/GenBank/DDBJ databases">
        <title>Bacterial whole genome sequence for Caenimonas sp. DR4.4.</title>
        <authorList>
            <person name="Le V."/>
            <person name="Ko S.-R."/>
            <person name="Ahn C.-Y."/>
            <person name="Oh H.-M."/>
        </authorList>
    </citation>
    <scope>NUCLEOTIDE SEQUENCE</scope>
    <source>
        <strain evidence="3">DR4.4</strain>
    </source>
</reference>
<evidence type="ECO:0000256" key="2">
    <source>
        <dbReference type="SAM" id="Phobius"/>
    </source>
</evidence>
<keyword evidence="4" id="KW-1185">Reference proteome</keyword>
<dbReference type="Proteomes" id="UP000651050">
    <property type="component" value="Unassembled WGS sequence"/>
</dbReference>
<dbReference type="RefSeq" id="WP_196986625.1">
    <property type="nucleotide sequence ID" value="NZ_JADWYS010000001.1"/>
</dbReference>
<keyword evidence="2" id="KW-1133">Transmembrane helix</keyword>
<dbReference type="AlphaFoldDB" id="A0A931MHJ0"/>
<name>A0A931MHJ0_9BURK</name>
<protein>
    <submittedName>
        <fullName evidence="3">Uncharacterized protein</fullName>
    </submittedName>
</protein>
<sequence>MGDRESKYVTSSRPVNLRTAMRDAAPPDPPVNTVLRDRIAAAQARARLGSPLAEQVRSRAPDATRLQPTAIAAALFATACGAAALFALIQGLPLAGMAAGAGVIAGCFLVWHAQRRPPRAPAGEAPPLFDHASLQALDRMLAEVAVEIPEHIALQLAEFNRMVVRLSGQAAVADGEFTLEDRMYITECVRRYLPDTLQAYLAIPSDRRDAVLLEGNRSAADLLAQQLELLRGELEQREARLARSAADSLLRQQRFLQAKRKP</sequence>
<accession>A0A931MHJ0</accession>